<proteinExistence type="predicted"/>
<gene>
    <name evidence="1" type="ORF">FHS32_001197</name>
</gene>
<dbReference type="Proteomes" id="UP000568022">
    <property type="component" value="Unassembled WGS sequence"/>
</dbReference>
<sequence>MLGQKGLDSANVPGDVSGAKAAVGRTTVIADSSY</sequence>
<reference evidence="1 2" key="1">
    <citation type="submission" date="2020-08" db="EMBL/GenBank/DDBJ databases">
        <title>Genomic Encyclopedia of Type Strains, Phase III (KMG-III): the genomes of soil and plant-associated and newly described type strains.</title>
        <authorList>
            <person name="Whitman W."/>
        </authorList>
    </citation>
    <scope>NUCLEOTIDE SEQUENCE [LARGE SCALE GENOMIC DNA]</scope>
    <source>
        <strain evidence="1 2">CECT 3226</strain>
    </source>
</reference>
<keyword evidence="2" id="KW-1185">Reference proteome</keyword>
<evidence type="ECO:0000313" key="1">
    <source>
        <dbReference type="EMBL" id="MBB5124465.1"/>
    </source>
</evidence>
<evidence type="ECO:0000313" key="2">
    <source>
        <dbReference type="Proteomes" id="UP000568022"/>
    </source>
</evidence>
<comment type="caution">
    <text evidence="1">The sequence shown here is derived from an EMBL/GenBank/DDBJ whole genome shotgun (WGS) entry which is preliminary data.</text>
</comment>
<dbReference type="AlphaFoldDB" id="A0A7W8BJC6"/>
<dbReference type="EMBL" id="JACHJE010000003">
    <property type="protein sequence ID" value="MBB5124465.1"/>
    <property type="molecule type" value="Genomic_DNA"/>
</dbReference>
<name>A0A7W8BJC6_9ACTN</name>
<organism evidence="1 2">
    <name type="scientific">Streptomyces griseoloalbus</name>
    <dbReference type="NCBI Taxonomy" id="67303"/>
    <lineage>
        <taxon>Bacteria</taxon>
        <taxon>Bacillati</taxon>
        <taxon>Actinomycetota</taxon>
        <taxon>Actinomycetes</taxon>
        <taxon>Kitasatosporales</taxon>
        <taxon>Streptomycetaceae</taxon>
        <taxon>Streptomyces</taxon>
    </lineage>
</organism>
<accession>A0A7W8BJC6</accession>
<protein>
    <submittedName>
        <fullName evidence="1">Uncharacterized protein</fullName>
    </submittedName>
</protein>